<comment type="similarity">
    <text evidence="1 4">Belongs to the aldehyde dehydrogenase family.</text>
</comment>
<accession>A0A4R5EM88</accession>
<dbReference type="Proteomes" id="UP000294662">
    <property type="component" value="Unassembled WGS sequence"/>
</dbReference>
<evidence type="ECO:0000256" key="4">
    <source>
        <dbReference type="RuleBase" id="RU003345"/>
    </source>
</evidence>
<dbReference type="FunFam" id="3.40.605.10:FF:000007">
    <property type="entry name" value="NAD/NADP-dependent betaine aldehyde dehydrogenase"/>
    <property type="match status" value="1"/>
</dbReference>
<organism evidence="6 7">
    <name type="scientific">Antarcticimicrobium sediminis</name>
    <dbReference type="NCBI Taxonomy" id="2546227"/>
    <lineage>
        <taxon>Bacteria</taxon>
        <taxon>Pseudomonadati</taxon>
        <taxon>Pseudomonadota</taxon>
        <taxon>Alphaproteobacteria</taxon>
        <taxon>Rhodobacterales</taxon>
        <taxon>Paracoccaceae</taxon>
        <taxon>Antarcticimicrobium</taxon>
    </lineage>
</organism>
<dbReference type="InterPro" id="IPR015590">
    <property type="entry name" value="Aldehyde_DH_dom"/>
</dbReference>
<dbReference type="EMBL" id="SMFP01000012">
    <property type="protein sequence ID" value="TDE35672.1"/>
    <property type="molecule type" value="Genomic_DNA"/>
</dbReference>
<dbReference type="Gene3D" id="3.40.605.10">
    <property type="entry name" value="Aldehyde Dehydrogenase, Chain A, domain 1"/>
    <property type="match status" value="1"/>
</dbReference>
<name>A0A4R5EM88_9RHOB</name>
<evidence type="ECO:0000256" key="1">
    <source>
        <dbReference type="ARBA" id="ARBA00009986"/>
    </source>
</evidence>
<dbReference type="SUPFAM" id="SSF53720">
    <property type="entry name" value="ALDH-like"/>
    <property type="match status" value="1"/>
</dbReference>
<dbReference type="InterPro" id="IPR016161">
    <property type="entry name" value="Ald_DH/histidinol_DH"/>
</dbReference>
<dbReference type="Gene3D" id="3.40.309.10">
    <property type="entry name" value="Aldehyde Dehydrogenase, Chain A, domain 2"/>
    <property type="match status" value="1"/>
</dbReference>
<evidence type="ECO:0000313" key="6">
    <source>
        <dbReference type="EMBL" id="TDE35672.1"/>
    </source>
</evidence>
<reference evidence="6 7" key="1">
    <citation type="submission" date="2019-03" db="EMBL/GenBank/DDBJ databases">
        <authorList>
            <person name="Zhang S."/>
        </authorList>
    </citation>
    <scope>NUCLEOTIDE SEQUENCE [LARGE SCALE GENOMIC DNA]</scope>
    <source>
        <strain evidence="6 7">S4J41</strain>
    </source>
</reference>
<dbReference type="GO" id="GO:0016620">
    <property type="term" value="F:oxidoreductase activity, acting on the aldehyde or oxo group of donors, NAD or NADP as acceptor"/>
    <property type="evidence" value="ECO:0007669"/>
    <property type="project" value="InterPro"/>
</dbReference>
<protein>
    <submittedName>
        <fullName evidence="6">Aldehyde dehydrogenase family protein</fullName>
    </submittedName>
</protein>
<feature type="active site" evidence="3">
    <location>
        <position position="261"/>
    </location>
</feature>
<keyword evidence="7" id="KW-1185">Reference proteome</keyword>
<dbReference type="InterPro" id="IPR016160">
    <property type="entry name" value="Ald_DH_CS_CYS"/>
</dbReference>
<gene>
    <name evidence="6" type="ORF">E1B25_16475</name>
</gene>
<dbReference type="Pfam" id="PF00171">
    <property type="entry name" value="Aldedh"/>
    <property type="match status" value="1"/>
</dbReference>
<dbReference type="InterPro" id="IPR016162">
    <property type="entry name" value="Ald_DH_N"/>
</dbReference>
<keyword evidence="2 4" id="KW-0560">Oxidoreductase</keyword>
<dbReference type="PROSITE" id="PS00070">
    <property type="entry name" value="ALDEHYDE_DEHYDR_CYS"/>
    <property type="match status" value="1"/>
</dbReference>
<comment type="caution">
    <text evidence="6">The sequence shown here is derived from an EMBL/GenBank/DDBJ whole genome shotgun (WGS) entry which is preliminary data.</text>
</comment>
<dbReference type="AlphaFoldDB" id="A0A4R5EM88"/>
<proteinExistence type="inferred from homology"/>
<sequence length="497" mass="52005">MMEHTPLPLTPEAALAAYEGVNLINGQRVAAQAQLDVLNPATMQVLGHAAASGAMETDAAVAAAKAAGADWAALPARARGKLVAAAGRAMLAELETVARLLAMETGKALRTECRGEVTVAADLLEFYGGLGSELKGETIPFNPRILTMTTREPLGVVAAILPWNVPLVLMMLKIAPALVAGNTVVVKASEEAPFATLLAAEVVMSHLPDGVLNVVCGTGADCGAALTAHEDVAKITFTGSEAAGETVYSAGAKKIIPVSLELGGKSPMIICPDANLDKTVAGAISGMRFTRQGQSCTAASRIYVHADLYDDFTARLTGELDRLVIGDPLDEATDVGTIVSTKQAATIARYVAMAEACDGAQVIRCATLPDDAALSPELFMLPTLITDLPDDHPCVTEEIFGPVAVILKWSDYDDVIARANDSRYGLAATVWTTNIATALDATARLNAGYVQVNQNLTIQPNVSYGGFGRSGLGKEASLEAMLEHFTRKKTIVMAFDI</sequence>
<evidence type="ECO:0000313" key="7">
    <source>
        <dbReference type="Proteomes" id="UP000294662"/>
    </source>
</evidence>
<dbReference type="PROSITE" id="PS00687">
    <property type="entry name" value="ALDEHYDE_DEHYDR_GLU"/>
    <property type="match status" value="1"/>
</dbReference>
<feature type="domain" description="Aldehyde dehydrogenase" evidence="5">
    <location>
        <begin position="32"/>
        <end position="491"/>
    </location>
</feature>
<evidence type="ECO:0000259" key="5">
    <source>
        <dbReference type="Pfam" id="PF00171"/>
    </source>
</evidence>
<evidence type="ECO:0000256" key="2">
    <source>
        <dbReference type="ARBA" id="ARBA00023002"/>
    </source>
</evidence>
<dbReference type="InterPro" id="IPR029510">
    <property type="entry name" value="Ald_DH_CS_GLU"/>
</dbReference>
<evidence type="ECO:0000256" key="3">
    <source>
        <dbReference type="PROSITE-ProRule" id="PRU10007"/>
    </source>
</evidence>
<dbReference type="InterPro" id="IPR016163">
    <property type="entry name" value="Ald_DH_C"/>
</dbReference>
<dbReference type="OrthoDB" id="9812625at2"/>
<dbReference type="PANTHER" id="PTHR11699">
    <property type="entry name" value="ALDEHYDE DEHYDROGENASE-RELATED"/>
    <property type="match status" value="1"/>
</dbReference>